<organism evidence="2 3">
    <name type="scientific">Xylocopa violacea</name>
    <name type="common">Violet carpenter bee</name>
    <name type="synonym">Apis violacea</name>
    <dbReference type="NCBI Taxonomy" id="135666"/>
    <lineage>
        <taxon>Eukaryota</taxon>
        <taxon>Metazoa</taxon>
        <taxon>Ecdysozoa</taxon>
        <taxon>Arthropoda</taxon>
        <taxon>Hexapoda</taxon>
        <taxon>Insecta</taxon>
        <taxon>Pterygota</taxon>
        <taxon>Neoptera</taxon>
        <taxon>Endopterygota</taxon>
        <taxon>Hymenoptera</taxon>
        <taxon>Apocrita</taxon>
        <taxon>Aculeata</taxon>
        <taxon>Apoidea</taxon>
        <taxon>Anthophila</taxon>
        <taxon>Apidae</taxon>
        <taxon>Xylocopa</taxon>
        <taxon>Xylocopa</taxon>
    </lineage>
</organism>
<evidence type="ECO:0000313" key="2">
    <source>
        <dbReference type="EMBL" id="CAL7951300.1"/>
    </source>
</evidence>
<comment type="caution">
    <text evidence="2">The sequence shown here is derived from an EMBL/GenBank/DDBJ whole genome shotgun (WGS) entry which is preliminary data.</text>
</comment>
<accession>A0ABP1PJB4</accession>
<dbReference type="Proteomes" id="UP001642520">
    <property type="component" value="Unassembled WGS sequence"/>
</dbReference>
<proteinExistence type="predicted"/>
<keyword evidence="3" id="KW-1185">Reference proteome</keyword>
<gene>
    <name evidence="2" type="ORF">XYLVIOL_LOCUS10455</name>
</gene>
<feature type="region of interest" description="Disordered" evidence="1">
    <location>
        <begin position="228"/>
        <end position="271"/>
    </location>
</feature>
<reference evidence="2 3" key="1">
    <citation type="submission" date="2024-08" db="EMBL/GenBank/DDBJ databases">
        <authorList>
            <person name="Will J Nash"/>
            <person name="Angela Man"/>
            <person name="Seanna McTaggart"/>
            <person name="Kendall Baker"/>
            <person name="Tom Barker"/>
            <person name="Leah Catchpole"/>
            <person name="Alex Durrant"/>
            <person name="Karim Gharbi"/>
            <person name="Naomi Irish"/>
            <person name="Gemy Kaithakottil"/>
            <person name="Debby Ku"/>
            <person name="Aaliyah Providence"/>
            <person name="Felix Shaw"/>
            <person name="David Swarbreck"/>
            <person name="Chris Watkins"/>
            <person name="Ann M. McCartney"/>
            <person name="Giulio Formenti"/>
            <person name="Alice Mouton"/>
            <person name="Noel Vella"/>
            <person name="Bjorn M von Reumont"/>
            <person name="Adriana Vella"/>
            <person name="Wilfried Haerty"/>
        </authorList>
    </citation>
    <scope>NUCLEOTIDE SEQUENCE [LARGE SCALE GENOMIC DNA]</scope>
</reference>
<feature type="compositionally biased region" description="Basic and acidic residues" evidence="1">
    <location>
        <begin position="1"/>
        <end position="11"/>
    </location>
</feature>
<evidence type="ECO:0000256" key="1">
    <source>
        <dbReference type="SAM" id="MobiDB-lite"/>
    </source>
</evidence>
<name>A0ABP1PJB4_XYLVO</name>
<dbReference type="EMBL" id="CAXAJV020001301">
    <property type="protein sequence ID" value="CAL7951300.1"/>
    <property type="molecule type" value="Genomic_DNA"/>
</dbReference>
<feature type="compositionally biased region" description="Basic and acidic residues" evidence="1">
    <location>
        <begin position="54"/>
        <end position="66"/>
    </location>
</feature>
<feature type="region of interest" description="Disordered" evidence="1">
    <location>
        <begin position="1"/>
        <end position="67"/>
    </location>
</feature>
<evidence type="ECO:0000313" key="3">
    <source>
        <dbReference type="Proteomes" id="UP001642520"/>
    </source>
</evidence>
<sequence>MDESEQKEVKTQKSASPGAPRPDESRTSTNRSTAQQEVIKDSRSIALRATSSTDGDKGSLKKKDDSAEFSVQRVSRAETVRQDARKLKTATLNRMGKMFRQRSQTPVADKSFVDVDNDIVNVLTIHFLHRRYPTKSVENCTEEASRKEKSNSLGRMLKLVDKDGSPKKLFHPRAGSLSRILRRHPRNEDNEAKKPAAENAPGIFSRMLNQIRGNGNATLEPNIKARNKITSLPPKIPLNSRTVNSSSSTSASSTPQMQIGGSQKSSFEYSI</sequence>
<feature type="compositionally biased region" description="Polar residues" evidence="1">
    <location>
        <begin position="27"/>
        <end position="36"/>
    </location>
</feature>
<feature type="compositionally biased region" description="Polar residues" evidence="1">
    <location>
        <begin position="255"/>
        <end position="271"/>
    </location>
</feature>
<feature type="compositionally biased region" description="Low complexity" evidence="1">
    <location>
        <begin position="240"/>
        <end position="254"/>
    </location>
</feature>
<protein>
    <submittedName>
        <fullName evidence="2">Uncharacterized protein</fullName>
    </submittedName>
</protein>